<feature type="region of interest" description="Disordered" evidence="1">
    <location>
        <begin position="97"/>
        <end position="164"/>
    </location>
</feature>
<dbReference type="GeneID" id="19940920"/>
<gene>
    <name evidence="2" type="ORF">SDRG_00193</name>
</gene>
<name>T0SAU4_SAPDV</name>
<feature type="compositionally biased region" description="Polar residues" evidence="1">
    <location>
        <begin position="138"/>
        <end position="147"/>
    </location>
</feature>
<dbReference type="OrthoDB" id="68612at2759"/>
<evidence type="ECO:0000256" key="1">
    <source>
        <dbReference type="SAM" id="MobiDB-lite"/>
    </source>
</evidence>
<feature type="compositionally biased region" description="Basic and acidic residues" evidence="1">
    <location>
        <begin position="102"/>
        <end position="118"/>
    </location>
</feature>
<proteinExistence type="predicted"/>
<dbReference type="Proteomes" id="UP000030762">
    <property type="component" value="Unassembled WGS sequence"/>
</dbReference>
<protein>
    <submittedName>
        <fullName evidence="2">Uncharacterized protein</fullName>
    </submittedName>
</protein>
<dbReference type="VEuPathDB" id="FungiDB:SDRG_00193"/>
<organism evidence="2 3">
    <name type="scientific">Saprolegnia diclina (strain VS20)</name>
    <dbReference type="NCBI Taxonomy" id="1156394"/>
    <lineage>
        <taxon>Eukaryota</taxon>
        <taxon>Sar</taxon>
        <taxon>Stramenopiles</taxon>
        <taxon>Oomycota</taxon>
        <taxon>Saprolegniomycetes</taxon>
        <taxon>Saprolegniales</taxon>
        <taxon>Saprolegniaceae</taxon>
        <taxon>Saprolegnia</taxon>
    </lineage>
</organism>
<dbReference type="RefSeq" id="XP_008603881.1">
    <property type="nucleotide sequence ID" value="XM_008605659.1"/>
</dbReference>
<evidence type="ECO:0000313" key="2">
    <source>
        <dbReference type="EMBL" id="EQC42458.1"/>
    </source>
</evidence>
<dbReference type="InParanoid" id="T0SAU4"/>
<dbReference type="EMBL" id="JH767132">
    <property type="protein sequence ID" value="EQC42458.1"/>
    <property type="molecule type" value="Genomic_DNA"/>
</dbReference>
<evidence type="ECO:0000313" key="3">
    <source>
        <dbReference type="Proteomes" id="UP000030762"/>
    </source>
</evidence>
<reference evidence="2 3" key="1">
    <citation type="submission" date="2012-04" db="EMBL/GenBank/DDBJ databases">
        <title>The Genome Sequence of Saprolegnia declina VS20.</title>
        <authorList>
            <consortium name="The Broad Institute Genome Sequencing Platform"/>
            <person name="Russ C."/>
            <person name="Nusbaum C."/>
            <person name="Tyler B."/>
            <person name="van West P."/>
            <person name="Dieguez-Uribeondo J."/>
            <person name="de Bruijn I."/>
            <person name="Tripathy S."/>
            <person name="Jiang R."/>
            <person name="Young S.K."/>
            <person name="Zeng Q."/>
            <person name="Gargeya S."/>
            <person name="Fitzgerald M."/>
            <person name="Haas B."/>
            <person name="Abouelleil A."/>
            <person name="Alvarado L."/>
            <person name="Arachchi H.M."/>
            <person name="Berlin A."/>
            <person name="Chapman S.B."/>
            <person name="Goldberg J."/>
            <person name="Griggs A."/>
            <person name="Gujja S."/>
            <person name="Hansen M."/>
            <person name="Howarth C."/>
            <person name="Imamovic A."/>
            <person name="Larimer J."/>
            <person name="McCowen C."/>
            <person name="Montmayeur A."/>
            <person name="Murphy C."/>
            <person name="Neiman D."/>
            <person name="Pearson M."/>
            <person name="Priest M."/>
            <person name="Roberts A."/>
            <person name="Saif S."/>
            <person name="Shea T."/>
            <person name="Sisk P."/>
            <person name="Sykes S."/>
            <person name="Wortman J."/>
            <person name="Nusbaum C."/>
            <person name="Birren B."/>
        </authorList>
    </citation>
    <scope>NUCLEOTIDE SEQUENCE [LARGE SCALE GENOMIC DNA]</scope>
    <source>
        <strain evidence="2 3">VS20</strain>
    </source>
</reference>
<sequence length="214" mass="24554">MTMTDFEMDESDVLFGGDDDLIMDHVEPDMMDYLLDEQVLQKLKEPAGHAIPGARAVVDARTETDQLLRSQSMPNKSFLSGDEQKWRMKYLSRLHIANGGDETTRHERRSPTETETRRLRAMSMAHPSSGPIQIPLHPSSTPTQSTVPMVPLPHGRKPSYDSEYDDADRYRRHLDHLDSMEKDDDQFIPPHQMIDRGCFSLGMKHHFRQKPGNI</sequence>
<keyword evidence="3" id="KW-1185">Reference proteome</keyword>
<dbReference type="OMA" id="RAMSMAH"/>
<dbReference type="AlphaFoldDB" id="T0SAU4"/>
<accession>T0SAU4</accession>